<dbReference type="CDD" id="cd02440">
    <property type="entry name" value="AdoMet_MTases"/>
    <property type="match status" value="1"/>
</dbReference>
<evidence type="ECO:0000313" key="2">
    <source>
        <dbReference type="Proteomes" id="UP000190367"/>
    </source>
</evidence>
<dbReference type="Gene3D" id="3.40.50.150">
    <property type="entry name" value="Vaccinia Virus protein VP39"/>
    <property type="match status" value="1"/>
</dbReference>
<gene>
    <name evidence="1" type="ORF">SAMN04488128_1011728</name>
</gene>
<proteinExistence type="predicted"/>
<dbReference type="InterPro" id="IPR029063">
    <property type="entry name" value="SAM-dependent_MTases_sf"/>
</dbReference>
<protein>
    <submittedName>
        <fullName evidence="1">Methionine biosynthesis protein MetW</fullName>
    </submittedName>
</protein>
<name>A0A1T4NTS0_9BACT</name>
<evidence type="ECO:0000313" key="1">
    <source>
        <dbReference type="EMBL" id="SJZ82118.1"/>
    </source>
</evidence>
<dbReference type="EMBL" id="FUWZ01000001">
    <property type="protein sequence ID" value="SJZ82118.1"/>
    <property type="molecule type" value="Genomic_DNA"/>
</dbReference>
<dbReference type="RefSeq" id="WP_078668310.1">
    <property type="nucleotide sequence ID" value="NZ_FUWZ01000001.1"/>
</dbReference>
<dbReference type="SUPFAM" id="SSF53335">
    <property type="entry name" value="S-adenosyl-L-methionine-dependent methyltransferases"/>
    <property type="match status" value="1"/>
</dbReference>
<dbReference type="Pfam" id="PF07021">
    <property type="entry name" value="MetW"/>
    <property type="match status" value="1"/>
</dbReference>
<sequence length="214" mass="24557">MRNDNRNYDYSGIPANRRPEYSKIISLLETGSKVLDLGCGNGLLIEAMQQEKQCQCKGMELSGSGVEICRQKGLDVITGRIDETLPYGDNEFDVAVCNVTIQMVMYPEKLLAEMKRVSRYQIVSFPNFAYFMNRIDMLLHGRMPRRMLFGYRWYNTGHIHQLSVRDYHELLQAVGGLQMKRKLYVSAGFKPIDLLGGLFPGWFRKTVILETVKA</sequence>
<dbReference type="AlphaFoldDB" id="A0A1T4NTS0"/>
<organism evidence="1 2">
    <name type="scientific">Chitinophaga eiseniae</name>
    <dbReference type="NCBI Taxonomy" id="634771"/>
    <lineage>
        <taxon>Bacteria</taxon>
        <taxon>Pseudomonadati</taxon>
        <taxon>Bacteroidota</taxon>
        <taxon>Chitinophagia</taxon>
        <taxon>Chitinophagales</taxon>
        <taxon>Chitinophagaceae</taxon>
        <taxon>Chitinophaga</taxon>
    </lineage>
</organism>
<dbReference type="Proteomes" id="UP000190367">
    <property type="component" value="Unassembled WGS sequence"/>
</dbReference>
<dbReference type="STRING" id="634771.SAMN04488128_1011728"/>
<reference evidence="2" key="1">
    <citation type="submission" date="2017-02" db="EMBL/GenBank/DDBJ databases">
        <authorList>
            <person name="Varghese N."/>
            <person name="Submissions S."/>
        </authorList>
    </citation>
    <scope>NUCLEOTIDE SEQUENCE [LARGE SCALE GENOMIC DNA]</scope>
    <source>
        <strain evidence="2">DSM 22224</strain>
    </source>
</reference>
<dbReference type="InterPro" id="IPR010743">
    <property type="entry name" value="Methionine_synth_MetW"/>
</dbReference>
<accession>A0A1T4NTS0</accession>
<dbReference type="OrthoDB" id="3896938at2"/>
<keyword evidence="2" id="KW-1185">Reference proteome</keyword>